<organism evidence="2 3">
    <name type="scientific">Aspergillus violaceofuscus (strain CBS 115571)</name>
    <dbReference type="NCBI Taxonomy" id="1450538"/>
    <lineage>
        <taxon>Eukaryota</taxon>
        <taxon>Fungi</taxon>
        <taxon>Dikarya</taxon>
        <taxon>Ascomycota</taxon>
        <taxon>Pezizomycotina</taxon>
        <taxon>Eurotiomycetes</taxon>
        <taxon>Eurotiomycetidae</taxon>
        <taxon>Eurotiales</taxon>
        <taxon>Aspergillaceae</taxon>
        <taxon>Aspergillus</taxon>
    </lineage>
</organism>
<dbReference type="Proteomes" id="UP000249829">
    <property type="component" value="Unassembled WGS sequence"/>
</dbReference>
<dbReference type="OMA" id="EYDYTIH"/>
<name>A0A2V5HT64_ASPV1</name>
<proteinExistence type="predicted"/>
<evidence type="ECO:0000256" key="1">
    <source>
        <dbReference type="SAM" id="MobiDB-lite"/>
    </source>
</evidence>
<gene>
    <name evidence="2" type="ORF">BO99DRAFT_349536</name>
</gene>
<dbReference type="AlphaFoldDB" id="A0A2V5HT64"/>
<accession>A0A2V5HT64</accession>
<dbReference type="EMBL" id="KZ825101">
    <property type="protein sequence ID" value="PYI24823.1"/>
    <property type="molecule type" value="Genomic_DNA"/>
</dbReference>
<keyword evidence="3" id="KW-1185">Reference proteome</keyword>
<feature type="region of interest" description="Disordered" evidence="1">
    <location>
        <begin position="537"/>
        <end position="567"/>
    </location>
</feature>
<reference evidence="2 3" key="1">
    <citation type="submission" date="2018-02" db="EMBL/GenBank/DDBJ databases">
        <title>The genomes of Aspergillus section Nigri reveals drivers in fungal speciation.</title>
        <authorList>
            <consortium name="DOE Joint Genome Institute"/>
            <person name="Vesth T.C."/>
            <person name="Nybo J."/>
            <person name="Theobald S."/>
            <person name="Brandl J."/>
            <person name="Frisvad J.C."/>
            <person name="Nielsen K.F."/>
            <person name="Lyhne E.K."/>
            <person name="Kogle M.E."/>
            <person name="Kuo A."/>
            <person name="Riley R."/>
            <person name="Clum A."/>
            <person name="Nolan M."/>
            <person name="Lipzen A."/>
            <person name="Salamov A."/>
            <person name="Henrissat B."/>
            <person name="Wiebenga A."/>
            <person name="De vries R.P."/>
            <person name="Grigoriev I.V."/>
            <person name="Mortensen U.H."/>
            <person name="Andersen M.R."/>
            <person name="Baker S.E."/>
        </authorList>
    </citation>
    <scope>NUCLEOTIDE SEQUENCE [LARGE SCALE GENOMIC DNA]</scope>
    <source>
        <strain evidence="2 3">CBS 115571</strain>
    </source>
</reference>
<protein>
    <submittedName>
        <fullName evidence="2">Uncharacterized protein</fullName>
    </submittedName>
</protein>
<evidence type="ECO:0000313" key="2">
    <source>
        <dbReference type="EMBL" id="PYI24823.1"/>
    </source>
</evidence>
<sequence>MSSSQEYYVNNTSPDPYDQIIVLSQKVINTGFKNMWKLAQGEDEGPLTHFHKSIHGESIDATVGAPSVQLHVESREPMLYFLLALKTGKVVLYKSQESDDTIELDIDNWVLAFDVVINQKKISKDSDEYKKFKERAGLPESNFSLAQLFIDSSSSTKFNEDITTLGKTKLSDLSGDSRASLLTFIDHWIKGMSENGKSILGYSAQREASKSADELNPYAPSFPPTSIDYFCYPWRGADGQGSNKDYQDDNAMSYLLMSNFKNPPAEGAMGYTGPWVDGAGDRGASFCMSRTLFWEWMLPLARQVVVAMTPVPDTPYLEWVGTPADTPYGFWTRYHIGDAGASDSSYKWVPNAYGGWSTSTEDKSTVKKVNKPGSGSDWMNAAQYVTNIQATVSFTAGKESLTVKGGNDFKYDLNHHRSSGSPTEFWVTVHTTWELEIDMTSIEEGGIVFRPKDSNDHVQVTYEEGGGMRLTDTAKNIADEMADDLKASMNSALDSVSHVLAEAMANANRLCLPAAGTFFMKDPLFNQSGDLLVKLAYDGADPPPPPPTGKYRSRPPTLNSVVRRVDS</sequence>
<evidence type="ECO:0000313" key="3">
    <source>
        <dbReference type="Proteomes" id="UP000249829"/>
    </source>
</evidence>